<dbReference type="InterPro" id="IPR002938">
    <property type="entry name" value="FAD-bd"/>
</dbReference>
<dbReference type="GO" id="GO:0071949">
    <property type="term" value="F:FAD binding"/>
    <property type="evidence" value="ECO:0007669"/>
    <property type="project" value="InterPro"/>
</dbReference>
<dbReference type="InterPro" id="IPR050641">
    <property type="entry name" value="RIFMO-like"/>
</dbReference>
<dbReference type="Pfam" id="PF21274">
    <property type="entry name" value="Rng_hyd_C"/>
    <property type="match status" value="1"/>
</dbReference>
<dbReference type="Gene3D" id="3.40.30.120">
    <property type="match status" value="1"/>
</dbReference>
<dbReference type="Gene3D" id="3.50.50.60">
    <property type="entry name" value="FAD/NAD(P)-binding domain"/>
    <property type="match status" value="1"/>
</dbReference>
<evidence type="ECO:0000256" key="2">
    <source>
        <dbReference type="ARBA" id="ARBA00022630"/>
    </source>
</evidence>
<dbReference type="RefSeq" id="WP_203897395.1">
    <property type="nucleotide sequence ID" value="NZ_BOPF01000002.1"/>
</dbReference>
<dbReference type="SUPFAM" id="SSF51905">
    <property type="entry name" value="FAD/NAD(P)-binding domain"/>
    <property type="match status" value="1"/>
</dbReference>
<organism evidence="5 6">
    <name type="scientific">Virgisporangium aliadipatigenens</name>
    <dbReference type="NCBI Taxonomy" id="741659"/>
    <lineage>
        <taxon>Bacteria</taxon>
        <taxon>Bacillati</taxon>
        <taxon>Actinomycetota</taxon>
        <taxon>Actinomycetes</taxon>
        <taxon>Micromonosporales</taxon>
        <taxon>Micromonosporaceae</taxon>
        <taxon>Virgisporangium</taxon>
    </lineage>
</organism>
<dbReference type="Gene3D" id="3.30.70.2450">
    <property type="match status" value="1"/>
</dbReference>
<comment type="cofactor">
    <cofactor evidence="1">
        <name>FAD</name>
        <dbReference type="ChEBI" id="CHEBI:57692"/>
    </cofactor>
</comment>
<evidence type="ECO:0000313" key="6">
    <source>
        <dbReference type="Proteomes" id="UP000619260"/>
    </source>
</evidence>
<protein>
    <submittedName>
        <fullName evidence="5">FAD-dependent oxidoreductase</fullName>
    </submittedName>
</protein>
<keyword evidence="2" id="KW-0285">Flavoprotein</keyword>
<sequence>MTDTEVAIVGAGPTGLALAGELRLAGIECRVLERRADEPNLTRAFAVHARTLEMLDGRGLADDLIPRGLTVTSVAPTPGASVRLDTVDSRYPMALIVPQSGTEKLLTERALKLGARIDRGARVTGLTQNADGVRLTVDTPAGPSTVDATYAVGADGAHSAVRELSGIPFVGEQYATHIILADVKLARPPVETLFARRSPDGMVLFVPFGDGWFRAIAWDRRRDTVPLDVPVTHAELLESFTRIAGDDFGMSAPRWSTRFLSELRQAARYREGRVFLAGDAAHVHSPVGGQGMNTGIQDAINLGWKLAAELRGRAFPGLLDTYQSERHPVGAGVLKLTDLLFKAVLSRSRLGVQARNLGIRTALSLGPVRRALADRITGVGIRYAGDGQWAGRRFPDVDSGGLHGVYEALRDGGFVVAHRGPAPSVPVPAVPVGSAAPLLRYTLVRPDGYIAWAGGDEAGLAAAVAHWCGGAA</sequence>
<dbReference type="PANTHER" id="PTHR43004:SF19">
    <property type="entry name" value="BINDING MONOOXYGENASE, PUTATIVE (JCVI)-RELATED"/>
    <property type="match status" value="1"/>
</dbReference>
<keyword evidence="6" id="KW-1185">Reference proteome</keyword>
<dbReference type="AlphaFoldDB" id="A0A8J3YG99"/>
<dbReference type="Pfam" id="PF01494">
    <property type="entry name" value="FAD_binding_3"/>
    <property type="match status" value="1"/>
</dbReference>
<dbReference type="InterPro" id="IPR036188">
    <property type="entry name" value="FAD/NAD-bd_sf"/>
</dbReference>
<reference evidence="5" key="1">
    <citation type="submission" date="2021-01" db="EMBL/GenBank/DDBJ databases">
        <title>Whole genome shotgun sequence of Virgisporangium aliadipatigenens NBRC 105644.</title>
        <authorList>
            <person name="Komaki H."/>
            <person name="Tamura T."/>
        </authorList>
    </citation>
    <scope>NUCLEOTIDE SEQUENCE</scope>
    <source>
        <strain evidence="5">NBRC 105644</strain>
    </source>
</reference>
<evidence type="ECO:0000313" key="5">
    <source>
        <dbReference type="EMBL" id="GIJ43862.1"/>
    </source>
</evidence>
<evidence type="ECO:0000256" key="1">
    <source>
        <dbReference type="ARBA" id="ARBA00001974"/>
    </source>
</evidence>
<dbReference type="Proteomes" id="UP000619260">
    <property type="component" value="Unassembled WGS sequence"/>
</dbReference>
<comment type="caution">
    <text evidence="5">The sequence shown here is derived from an EMBL/GenBank/DDBJ whole genome shotgun (WGS) entry which is preliminary data.</text>
</comment>
<dbReference type="PRINTS" id="PR00420">
    <property type="entry name" value="RNGMNOXGNASE"/>
</dbReference>
<name>A0A8J3YG99_9ACTN</name>
<gene>
    <name evidence="5" type="ORF">Val02_07480</name>
</gene>
<accession>A0A8J3YG99</accession>
<evidence type="ECO:0000259" key="4">
    <source>
        <dbReference type="Pfam" id="PF01494"/>
    </source>
</evidence>
<dbReference type="GO" id="GO:0016709">
    <property type="term" value="F:oxidoreductase activity, acting on paired donors, with incorporation or reduction of molecular oxygen, NAD(P)H as one donor, and incorporation of one atom of oxygen"/>
    <property type="evidence" value="ECO:0007669"/>
    <property type="project" value="UniProtKB-ARBA"/>
</dbReference>
<evidence type="ECO:0000256" key="3">
    <source>
        <dbReference type="ARBA" id="ARBA00022827"/>
    </source>
</evidence>
<feature type="domain" description="FAD-binding" evidence="4">
    <location>
        <begin position="3"/>
        <end position="335"/>
    </location>
</feature>
<proteinExistence type="predicted"/>
<keyword evidence="3" id="KW-0274">FAD</keyword>
<dbReference type="PANTHER" id="PTHR43004">
    <property type="entry name" value="TRK SYSTEM POTASSIUM UPTAKE PROTEIN"/>
    <property type="match status" value="1"/>
</dbReference>
<dbReference type="EMBL" id="BOPF01000002">
    <property type="protein sequence ID" value="GIJ43862.1"/>
    <property type="molecule type" value="Genomic_DNA"/>
</dbReference>